<organism evidence="13">
    <name type="scientific">Alsobacter sp. KACC 23698</name>
    <dbReference type="NCBI Taxonomy" id="3149229"/>
    <lineage>
        <taxon>Bacteria</taxon>
        <taxon>Pseudomonadati</taxon>
        <taxon>Pseudomonadota</taxon>
        <taxon>Alphaproteobacteria</taxon>
        <taxon>Hyphomicrobiales</taxon>
        <taxon>Alsobacteraceae</taxon>
        <taxon>Alsobacter</taxon>
    </lineage>
</organism>
<feature type="binding site" evidence="12">
    <location>
        <begin position="20"/>
        <end position="21"/>
    </location>
    <ligand>
        <name>NAD(+)</name>
        <dbReference type="ChEBI" id="CHEBI:57540"/>
    </ligand>
</feature>
<proteinExistence type="inferred from homology"/>
<evidence type="ECO:0000256" key="3">
    <source>
        <dbReference type="ARBA" id="ARBA00022516"/>
    </source>
</evidence>
<feature type="active site" description="Proton acceptor" evidence="11">
    <location>
        <position position="162"/>
    </location>
</feature>
<evidence type="ECO:0000256" key="7">
    <source>
        <dbReference type="ARBA" id="ARBA00023098"/>
    </source>
</evidence>
<dbReference type="CDD" id="cd05372">
    <property type="entry name" value="ENR_SDR"/>
    <property type="match status" value="1"/>
</dbReference>
<dbReference type="GO" id="GO:0006633">
    <property type="term" value="P:fatty acid biosynthetic process"/>
    <property type="evidence" value="ECO:0007669"/>
    <property type="project" value="UniProtKB-KW"/>
</dbReference>
<feature type="binding site" evidence="12">
    <location>
        <begin position="71"/>
        <end position="72"/>
    </location>
    <ligand>
        <name>NAD(+)</name>
        <dbReference type="ChEBI" id="CHEBI:57540"/>
    </ligand>
</feature>
<dbReference type="FunFam" id="3.40.50.720:FF:000054">
    <property type="entry name" value="Enoyl-[acyl-carrier-protein] reductase [NADH]"/>
    <property type="match status" value="1"/>
</dbReference>
<gene>
    <name evidence="13" type="primary">fabI</name>
    <name evidence="13" type="ORF">ABEG18_25980</name>
</gene>
<evidence type="ECO:0000256" key="4">
    <source>
        <dbReference type="ARBA" id="ARBA00022832"/>
    </source>
</evidence>
<dbReference type="NCBIfam" id="NF005078">
    <property type="entry name" value="PRK06505.1"/>
    <property type="match status" value="1"/>
</dbReference>
<evidence type="ECO:0000256" key="2">
    <source>
        <dbReference type="ARBA" id="ARBA00009233"/>
    </source>
</evidence>
<sequence length="288" mass="30518">MSSFMSGKRGLIMGVANDHSIAWGIAKRLAEHGAELAFTYQGEALRKRVAPLAESLNPDKRRGPALVLPCDVEDIASVDAAFAALKDAWGSIDFVVHAIGFSDKNELKGRYADTSRENFSRTMVISCFSFTEIAKRAAALMPNGGSLVTLTYGGSTRVMPNYNVMGVAKAALEASVRYLASDFGPQGVRVNALSPGPVRTLAGAGITDARLMFNYQKRHAPLRRTVSIEEIGGSALYLLSDLSAGVTGEIHYVDSGYNIISMPAPDALKTVDAAETAAEAQAAGEAAE</sequence>
<dbReference type="Gene3D" id="1.10.8.400">
    <property type="entry name" value="Enoyl acyl carrier protein reductase"/>
    <property type="match status" value="1"/>
</dbReference>
<keyword evidence="4" id="KW-0276">Fatty acid metabolism</keyword>
<evidence type="ECO:0000256" key="6">
    <source>
        <dbReference type="ARBA" id="ARBA00023027"/>
    </source>
</evidence>
<feature type="binding site" evidence="12">
    <location>
        <position position="169"/>
    </location>
    <ligand>
        <name>NAD(+)</name>
        <dbReference type="ChEBI" id="CHEBI:57540"/>
    </ligand>
</feature>
<keyword evidence="7" id="KW-0443">Lipid metabolism</keyword>
<feature type="binding site" evidence="12">
    <location>
        <position position="99"/>
    </location>
    <ligand>
        <name>NAD(+)</name>
        <dbReference type="ChEBI" id="CHEBI:57540"/>
    </ligand>
</feature>
<evidence type="ECO:0000256" key="12">
    <source>
        <dbReference type="PIRSR" id="PIRSR000094-3"/>
    </source>
</evidence>
<dbReference type="InterPro" id="IPR014358">
    <property type="entry name" value="Enoyl-ACP_Rdtase_NADH"/>
</dbReference>
<dbReference type="InterPro" id="IPR036291">
    <property type="entry name" value="NAD(P)-bd_dom_sf"/>
</dbReference>
<dbReference type="InterPro" id="IPR002347">
    <property type="entry name" value="SDR_fam"/>
</dbReference>
<dbReference type="GO" id="GO:0004318">
    <property type="term" value="F:enoyl-[acyl-carrier-protein] reductase (NADH) activity"/>
    <property type="evidence" value="ECO:0007669"/>
    <property type="project" value="UniProtKB-EC"/>
</dbReference>
<evidence type="ECO:0000256" key="5">
    <source>
        <dbReference type="ARBA" id="ARBA00023002"/>
    </source>
</evidence>
<evidence type="ECO:0000256" key="10">
    <source>
        <dbReference type="PIRNR" id="PIRNR000094"/>
    </source>
</evidence>
<comment type="pathway">
    <text evidence="1">Lipid metabolism; fatty acid biosynthesis.</text>
</comment>
<dbReference type="SUPFAM" id="SSF51735">
    <property type="entry name" value="NAD(P)-binding Rossmann-fold domains"/>
    <property type="match status" value="1"/>
</dbReference>
<evidence type="ECO:0000256" key="1">
    <source>
        <dbReference type="ARBA" id="ARBA00005194"/>
    </source>
</evidence>
<dbReference type="PANTHER" id="PTHR43159">
    <property type="entry name" value="ENOYL-[ACYL-CARRIER-PROTEIN] REDUCTASE"/>
    <property type="match status" value="1"/>
</dbReference>
<evidence type="ECO:0000256" key="11">
    <source>
        <dbReference type="PIRSR" id="PIRSR000094-1"/>
    </source>
</evidence>
<evidence type="ECO:0000313" key="13">
    <source>
        <dbReference type="EMBL" id="XBO39085.1"/>
    </source>
</evidence>
<dbReference type="EMBL" id="CP157484">
    <property type="protein sequence ID" value="XBO39085.1"/>
    <property type="molecule type" value="Genomic_DNA"/>
</dbReference>
<name>A0AAU7JFW8_9HYPH</name>
<feature type="active site" description="Proton acceptor" evidence="11">
    <location>
        <position position="152"/>
    </location>
</feature>
<dbReference type="PIRSF" id="PIRSF000094">
    <property type="entry name" value="Enoyl-ACP_rdct"/>
    <property type="match status" value="1"/>
</dbReference>
<dbReference type="Gene3D" id="3.40.50.720">
    <property type="entry name" value="NAD(P)-binding Rossmann-like Domain"/>
    <property type="match status" value="1"/>
</dbReference>
<evidence type="ECO:0000256" key="8">
    <source>
        <dbReference type="ARBA" id="ARBA00023160"/>
    </source>
</evidence>
<feature type="binding site" evidence="12">
    <location>
        <begin position="198"/>
        <end position="202"/>
    </location>
    <ligand>
        <name>NAD(+)</name>
        <dbReference type="ChEBI" id="CHEBI:57540"/>
    </ligand>
</feature>
<dbReference type="Pfam" id="PF13561">
    <property type="entry name" value="adh_short_C2"/>
    <property type="match status" value="1"/>
</dbReference>
<keyword evidence="6 10" id="KW-0520">NAD</keyword>
<keyword evidence="8 10" id="KW-0275">Fatty acid biosynthesis</keyword>
<comment type="similarity">
    <text evidence="2 10">Belongs to the short-chain dehydrogenases/reductases (SDR) family. FabI subfamily.</text>
</comment>
<evidence type="ECO:0000256" key="9">
    <source>
        <dbReference type="ARBA" id="ARBA00048572"/>
    </source>
</evidence>
<dbReference type="PANTHER" id="PTHR43159:SF2">
    <property type="entry name" value="ENOYL-[ACYL-CARRIER-PROTEIN] REDUCTASE [NADH], CHLOROPLASTIC"/>
    <property type="match status" value="1"/>
</dbReference>
<dbReference type="AlphaFoldDB" id="A0AAU7JFW8"/>
<dbReference type="PRINTS" id="PR00081">
    <property type="entry name" value="GDHRDH"/>
</dbReference>
<comment type="catalytic activity">
    <reaction evidence="9 10">
        <text>a 2,3-saturated acyl-[ACP] + NAD(+) = a (2E)-enoyl-[ACP] + NADH + H(+)</text>
        <dbReference type="Rhea" id="RHEA:10240"/>
        <dbReference type="Rhea" id="RHEA-COMP:9925"/>
        <dbReference type="Rhea" id="RHEA-COMP:9926"/>
        <dbReference type="ChEBI" id="CHEBI:15378"/>
        <dbReference type="ChEBI" id="CHEBI:57540"/>
        <dbReference type="ChEBI" id="CHEBI:57945"/>
        <dbReference type="ChEBI" id="CHEBI:78784"/>
        <dbReference type="ChEBI" id="CHEBI:78785"/>
        <dbReference type="EC" id="1.3.1.9"/>
    </reaction>
</comment>
<dbReference type="RefSeq" id="WP_406855925.1">
    <property type="nucleotide sequence ID" value="NZ_CP157484.1"/>
</dbReference>
<dbReference type="FunFam" id="1.10.8.400:FF:000001">
    <property type="entry name" value="Enoyl-[acyl-carrier-protein] reductase [NADH]"/>
    <property type="match status" value="1"/>
</dbReference>
<accession>A0AAU7JFW8</accession>
<reference evidence="13" key="1">
    <citation type="submission" date="2024-05" db="EMBL/GenBank/DDBJ databases">
        <authorList>
            <person name="Kim S."/>
            <person name="Heo J."/>
            <person name="Choi H."/>
            <person name="Choi Y."/>
            <person name="Kwon S.-W."/>
            <person name="Kim Y."/>
        </authorList>
    </citation>
    <scope>NUCLEOTIDE SEQUENCE</scope>
    <source>
        <strain evidence="13">KACC 23698</strain>
    </source>
</reference>
<dbReference type="EC" id="1.3.1.9" evidence="10"/>
<keyword evidence="5 10" id="KW-0560">Oxidoreductase</keyword>
<keyword evidence="3 10" id="KW-0444">Lipid biosynthesis</keyword>
<protein>
    <recommendedName>
        <fullName evidence="10">Enoyl-[acyl-carrier-protein] reductase [NADH]</fullName>
        <ecNumber evidence="10">1.3.1.9</ecNumber>
    </recommendedName>
</protein>
<feature type="binding site" evidence="12">
    <location>
        <position position="14"/>
    </location>
    <ligand>
        <name>NAD(+)</name>
        <dbReference type="ChEBI" id="CHEBI:57540"/>
    </ligand>
</feature>
<feature type="binding site" evidence="12">
    <location>
        <position position="41"/>
    </location>
    <ligand>
        <name>NAD(+)</name>
        <dbReference type="ChEBI" id="CHEBI:57540"/>
    </ligand>
</feature>